<dbReference type="GeneID" id="56956716"/>
<name>A0A2X4R1Q4_HAEHA</name>
<gene>
    <name evidence="1" type="ORF">NCTC10839_00119</name>
</gene>
<dbReference type="EMBL" id="LS483458">
    <property type="protein sequence ID" value="SQH96279.1"/>
    <property type="molecule type" value="Genomic_DNA"/>
</dbReference>
<dbReference type="Proteomes" id="UP000248808">
    <property type="component" value="Chromosome 1"/>
</dbReference>
<dbReference type="InterPro" id="IPR036388">
    <property type="entry name" value="WH-like_DNA-bd_sf"/>
</dbReference>
<dbReference type="SUPFAM" id="SSF46785">
    <property type="entry name" value="Winged helix' DNA-binding domain"/>
    <property type="match status" value="1"/>
</dbReference>
<dbReference type="RefSeq" id="WP_111695947.1">
    <property type="nucleotide sequence ID" value="NZ_LS483458.1"/>
</dbReference>
<dbReference type="InterPro" id="IPR036390">
    <property type="entry name" value="WH_DNA-bd_sf"/>
</dbReference>
<reference evidence="1 2" key="1">
    <citation type="submission" date="2018-06" db="EMBL/GenBank/DDBJ databases">
        <authorList>
            <consortium name="Pathogen Informatics"/>
            <person name="Doyle S."/>
        </authorList>
    </citation>
    <scope>NUCLEOTIDE SEQUENCE [LARGE SCALE GENOMIC DNA]</scope>
    <source>
        <strain evidence="1 2">NCTC10839</strain>
    </source>
</reference>
<dbReference type="KEGG" id="hhz:NCTC10839_00119"/>
<dbReference type="Gene3D" id="1.10.10.10">
    <property type="entry name" value="Winged helix-like DNA-binding domain superfamily/Winged helix DNA-binding domain"/>
    <property type="match status" value="1"/>
</dbReference>
<dbReference type="AlphaFoldDB" id="A0A2X4R1Q4"/>
<evidence type="ECO:0000313" key="1">
    <source>
        <dbReference type="EMBL" id="SQH96279.1"/>
    </source>
</evidence>
<proteinExistence type="predicted"/>
<organism evidence="1 2">
    <name type="scientific">Haemophilus haemolyticus</name>
    <dbReference type="NCBI Taxonomy" id="726"/>
    <lineage>
        <taxon>Bacteria</taxon>
        <taxon>Pseudomonadati</taxon>
        <taxon>Pseudomonadota</taxon>
        <taxon>Gammaproteobacteria</taxon>
        <taxon>Pasteurellales</taxon>
        <taxon>Pasteurellaceae</taxon>
        <taxon>Haemophilus</taxon>
    </lineage>
</organism>
<sequence>MKEKINGTQRALRILKALKGRTLDGLSNKDLCEAIDETPVNITCATAVLESEGFLRKLPTGNWTLSFTLLNLAVCYGQDMQAVNERFNEVRHRVMTGGF</sequence>
<accession>A0A2X4R1Q4</accession>
<protein>
    <recommendedName>
        <fullName evidence="3">IclR family transcriptional regulator</fullName>
    </recommendedName>
</protein>
<evidence type="ECO:0008006" key="3">
    <source>
        <dbReference type="Google" id="ProtNLM"/>
    </source>
</evidence>
<evidence type="ECO:0000313" key="2">
    <source>
        <dbReference type="Proteomes" id="UP000248808"/>
    </source>
</evidence>